<dbReference type="PROSITE" id="PS00122">
    <property type="entry name" value="CARBOXYLESTERASE_B_1"/>
    <property type="match status" value="1"/>
</dbReference>
<comment type="catalytic activity">
    <reaction evidence="7">
        <text>acetylcholine + H2O = choline + acetate + H(+)</text>
        <dbReference type="Rhea" id="RHEA:17561"/>
        <dbReference type="ChEBI" id="CHEBI:15354"/>
        <dbReference type="ChEBI" id="CHEBI:15355"/>
        <dbReference type="ChEBI" id="CHEBI:15377"/>
        <dbReference type="ChEBI" id="CHEBI:15378"/>
        <dbReference type="ChEBI" id="CHEBI:30089"/>
        <dbReference type="EC" id="3.1.1.7"/>
    </reaction>
</comment>
<keyword evidence="3 9" id="KW-0378">Hydrolase</keyword>
<protein>
    <recommendedName>
        <fullName evidence="9">Carboxylic ester hydrolase</fullName>
        <ecNumber evidence="9">3.1.1.-</ecNumber>
    </recommendedName>
</protein>
<evidence type="ECO:0000256" key="4">
    <source>
        <dbReference type="ARBA" id="ARBA00022867"/>
    </source>
</evidence>
<feature type="active site" description="Acyl-ester intermediate" evidence="8">
    <location>
        <position position="214"/>
    </location>
</feature>
<dbReference type="SUPFAM" id="SSF53474">
    <property type="entry name" value="alpha/beta-Hydrolases"/>
    <property type="match status" value="1"/>
</dbReference>
<evidence type="ECO:0000256" key="3">
    <source>
        <dbReference type="ARBA" id="ARBA00022801"/>
    </source>
</evidence>
<evidence type="ECO:0000313" key="11">
    <source>
        <dbReference type="EMBL" id="KAH9368379.1"/>
    </source>
</evidence>
<evidence type="ECO:0000256" key="2">
    <source>
        <dbReference type="ARBA" id="ARBA00022487"/>
    </source>
</evidence>
<sequence>MSIILVIIVAATRLAAIMADTSGQVVTTTSGTIRGIVRTTTTGSVNAFLGIPFAEPPIGELRFKKPVPKKPWEGVLNTTALPPLCPQSPAHVNAYFQVTEADAMSEDCLFLNVFAPAGNDADLKPIVVYIHGGGFTFGGISMKIFDPSELAARGDLVVVVAAYRLGALGFLYMGVEDAPGNMGLYDQLLALRWVRDNANAFGGDADKVTIMGESAGSISVGIHLISPKSEGLFRRAVMQSGSAFSNQLKMDKARSARKARAIVTYFTCDKRENGSRNLSMKDFVACLRSKNYRDILKATESFNPTKLDGFFPVAGEEFLPEKPGVLLERVAPNAREVLVSVCAAEGDFFVYYLLTKLQRLNDINLLTKCQVDLFLTAILTAITRAEPEEIIEHYFDHINLGNGTEVAYAASDLLGDLLFLCPTLGFAKWLSSRQHTSVYAFLFSHKLSFLGWQEWMRPTHADDIFFTLGSALSMGVKPSGSDVKATEKFVDVISTFSHTG</sequence>
<dbReference type="EC" id="3.1.1.-" evidence="9"/>
<dbReference type="GO" id="GO:0005886">
    <property type="term" value="C:plasma membrane"/>
    <property type="evidence" value="ECO:0007669"/>
    <property type="project" value="TreeGrafter"/>
</dbReference>
<evidence type="ECO:0000256" key="1">
    <source>
        <dbReference type="ARBA" id="ARBA00005964"/>
    </source>
</evidence>
<comment type="similarity">
    <text evidence="1 9">Belongs to the type-B carboxylesterase/lipase family.</text>
</comment>
<evidence type="ECO:0000256" key="9">
    <source>
        <dbReference type="RuleBase" id="RU361235"/>
    </source>
</evidence>
<dbReference type="AlphaFoldDB" id="A0A9J6G0A1"/>
<organism evidence="11 12">
    <name type="scientific">Haemaphysalis longicornis</name>
    <name type="common">Bush tick</name>
    <dbReference type="NCBI Taxonomy" id="44386"/>
    <lineage>
        <taxon>Eukaryota</taxon>
        <taxon>Metazoa</taxon>
        <taxon>Ecdysozoa</taxon>
        <taxon>Arthropoda</taxon>
        <taxon>Chelicerata</taxon>
        <taxon>Arachnida</taxon>
        <taxon>Acari</taxon>
        <taxon>Parasitiformes</taxon>
        <taxon>Ixodida</taxon>
        <taxon>Ixodoidea</taxon>
        <taxon>Ixodidae</taxon>
        <taxon>Haemaphysalinae</taxon>
        <taxon>Haemaphysalis</taxon>
    </lineage>
</organism>
<keyword evidence="4" id="KW-0531">Neurotransmitter degradation</keyword>
<keyword evidence="12" id="KW-1185">Reference proteome</keyword>
<reference evidence="11 12" key="1">
    <citation type="journal article" date="2020" name="Cell">
        <title>Large-Scale Comparative Analyses of Tick Genomes Elucidate Their Genetic Diversity and Vector Capacities.</title>
        <authorList>
            <consortium name="Tick Genome and Microbiome Consortium (TIGMIC)"/>
            <person name="Jia N."/>
            <person name="Wang J."/>
            <person name="Shi W."/>
            <person name="Du L."/>
            <person name="Sun Y."/>
            <person name="Zhan W."/>
            <person name="Jiang J.F."/>
            <person name="Wang Q."/>
            <person name="Zhang B."/>
            <person name="Ji P."/>
            <person name="Bell-Sakyi L."/>
            <person name="Cui X.M."/>
            <person name="Yuan T.T."/>
            <person name="Jiang B.G."/>
            <person name="Yang W.F."/>
            <person name="Lam T.T."/>
            <person name="Chang Q.C."/>
            <person name="Ding S.J."/>
            <person name="Wang X.J."/>
            <person name="Zhu J.G."/>
            <person name="Ruan X.D."/>
            <person name="Zhao L."/>
            <person name="Wei J.T."/>
            <person name="Ye R.Z."/>
            <person name="Que T.C."/>
            <person name="Du C.H."/>
            <person name="Zhou Y.H."/>
            <person name="Cheng J.X."/>
            <person name="Dai P.F."/>
            <person name="Guo W.B."/>
            <person name="Han X.H."/>
            <person name="Huang E.J."/>
            <person name="Li L.F."/>
            <person name="Wei W."/>
            <person name="Gao Y.C."/>
            <person name="Liu J.Z."/>
            <person name="Shao H.Z."/>
            <person name="Wang X."/>
            <person name="Wang C.C."/>
            <person name="Yang T.C."/>
            <person name="Huo Q.B."/>
            <person name="Li W."/>
            <person name="Chen H.Y."/>
            <person name="Chen S.E."/>
            <person name="Zhou L.G."/>
            <person name="Ni X.B."/>
            <person name="Tian J.H."/>
            <person name="Sheng Y."/>
            <person name="Liu T."/>
            <person name="Pan Y.S."/>
            <person name="Xia L.Y."/>
            <person name="Li J."/>
            <person name="Zhao F."/>
            <person name="Cao W.C."/>
        </authorList>
    </citation>
    <scope>NUCLEOTIDE SEQUENCE [LARGE SCALE GENOMIC DNA]</scope>
    <source>
        <strain evidence="11">HaeL-2018</strain>
    </source>
</reference>
<dbReference type="PANTHER" id="PTHR43918:SF4">
    <property type="entry name" value="CARBOXYLIC ESTER HYDROLASE"/>
    <property type="match status" value="1"/>
</dbReference>
<dbReference type="EMBL" id="JABSTR010000004">
    <property type="protein sequence ID" value="KAH9368379.1"/>
    <property type="molecule type" value="Genomic_DNA"/>
</dbReference>
<dbReference type="InterPro" id="IPR019826">
    <property type="entry name" value="Carboxylesterase_B_AS"/>
</dbReference>
<dbReference type="GO" id="GO:0006581">
    <property type="term" value="P:acetylcholine catabolic process"/>
    <property type="evidence" value="ECO:0007669"/>
    <property type="project" value="TreeGrafter"/>
</dbReference>
<evidence type="ECO:0000313" key="12">
    <source>
        <dbReference type="Proteomes" id="UP000821853"/>
    </source>
</evidence>
<dbReference type="InterPro" id="IPR050654">
    <property type="entry name" value="AChE-related_enzymes"/>
</dbReference>
<dbReference type="Pfam" id="PF00135">
    <property type="entry name" value="COesterase"/>
    <property type="match status" value="1"/>
</dbReference>
<comment type="caution">
    <text evidence="11">The sequence shown here is derived from an EMBL/GenBank/DDBJ whole genome shotgun (WGS) entry which is preliminary data.</text>
</comment>
<feature type="active site" description="Charge relay system" evidence="8">
    <location>
        <position position="345"/>
    </location>
</feature>
<dbReference type="OrthoDB" id="6846267at2759"/>
<dbReference type="Proteomes" id="UP000821853">
    <property type="component" value="Chromosome 2"/>
</dbReference>
<dbReference type="InterPro" id="IPR019819">
    <property type="entry name" value="Carboxylesterase_B_CS"/>
</dbReference>
<keyword evidence="5" id="KW-1015">Disulfide bond</keyword>
<accession>A0A9J6G0A1</accession>
<evidence type="ECO:0000256" key="7">
    <source>
        <dbReference type="ARBA" id="ARBA00048484"/>
    </source>
</evidence>
<dbReference type="GO" id="GO:0019695">
    <property type="term" value="P:choline metabolic process"/>
    <property type="evidence" value="ECO:0007669"/>
    <property type="project" value="TreeGrafter"/>
</dbReference>
<dbReference type="PROSITE" id="PS00941">
    <property type="entry name" value="CARBOXYLESTERASE_B_2"/>
    <property type="match status" value="1"/>
</dbReference>
<feature type="signal peptide" evidence="9">
    <location>
        <begin position="1"/>
        <end position="19"/>
    </location>
</feature>
<gene>
    <name evidence="11" type="ORF">HPB48_012691</name>
</gene>
<evidence type="ECO:0000256" key="5">
    <source>
        <dbReference type="ARBA" id="ARBA00023157"/>
    </source>
</evidence>
<proteinExistence type="inferred from homology"/>
<dbReference type="InterPro" id="IPR000997">
    <property type="entry name" value="Cholinesterase"/>
</dbReference>
<dbReference type="InterPro" id="IPR002018">
    <property type="entry name" value="CarbesteraseB"/>
</dbReference>
<dbReference type="InterPro" id="IPR029058">
    <property type="entry name" value="AB_hydrolase_fold"/>
</dbReference>
<keyword evidence="9" id="KW-0732">Signal</keyword>
<evidence type="ECO:0000259" key="10">
    <source>
        <dbReference type="Pfam" id="PF00135"/>
    </source>
</evidence>
<dbReference type="PANTHER" id="PTHR43918">
    <property type="entry name" value="ACETYLCHOLINESTERASE"/>
    <property type="match status" value="1"/>
</dbReference>
<feature type="active site" description="Charge relay system" evidence="8">
    <location>
        <position position="460"/>
    </location>
</feature>
<dbReference type="Gene3D" id="3.40.50.1820">
    <property type="entry name" value="alpha/beta hydrolase"/>
    <property type="match status" value="1"/>
</dbReference>
<keyword evidence="6" id="KW-0325">Glycoprotein</keyword>
<dbReference type="GO" id="GO:0003990">
    <property type="term" value="F:acetylcholinesterase activity"/>
    <property type="evidence" value="ECO:0007669"/>
    <property type="project" value="UniProtKB-EC"/>
</dbReference>
<feature type="domain" description="Carboxylesterase type B" evidence="10">
    <location>
        <begin position="24"/>
        <end position="500"/>
    </location>
</feature>
<dbReference type="PRINTS" id="PR00878">
    <property type="entry name" value="CHOLNESTRASE"/>
</dbReference>
<feature type="chain" id="PRO_5039962643" description="Carboxylic ester hydrolase" evidence="9">
    <location>
        <begin position="20"/>
        <end position="500"/>
    </location>
</feature>
<dbReference type="VEuPathDB" id="VectorBase:HLOH_047259"/>
<evidence type="ECO:0000256" key="6">
    <source>
        <dbReference type="ARBA" id="ARBA00023180"/>
    </source>
</evidence>
<dbReference type="OMA" id="WIRPTHS"/>
<keyword evidence="2" id="KW-0719">Serine esterase</keyword>
<name>A0A9J6G0A1_HAELO</name>
<dbReference type="GO" id="GO:0005615">
    <property type="term" value="C:extracellular space"/>
    <property type="evidence" value="ECO:0007669"/>
    <property type="project" value="TreeGrafter"/>
</dbReference>
<evidence type="ECO:0000256" key="8">
    <source>
        <dbReference type="PIRSR" id="PIRSR600997-1"/>
    </source>
</evidence>